<proteinExistence type="inferred from homology"/>
<dbReference type="SMART" id="SM00185">
    <property type="entry name" value="ARM"/>
    <property type="match status" value="7"/>
</dbReference>
<feature type="compositionally biased region" description="Basic and acidic residues" evidence="3">
    <location>
        <begin position="2624"/>
        <end position="2638"/>
    </location>
</feature>
<dbReference type="GeneID" id="106466181"/>
<feature type="region of interest" description="Disordered" evidence="3">
    <location>
        <begin position="1248"/>
        <end position="1267"/>
    </location>
</feature>
<accession>A0ABM1T1U5</accession>
<feature type="region of interest" description="Disordered" evidence="3">
    <location>
        <begin position="1340"/>
        <end position="1368"/>
    </location>
</feature>
<organism evidence="4 5">
    <name type="scientific">Limulus polyphemus</name>
    <name type="common">Atlantic horseshoe crab</name>
    <dbReference type="NCBI Taxonomy" id="6850"/>
    <lineage>
        <taxon>Eukaryota</taxon>
        <taxon>Metazoa</taxon>
        <taxon>Ecdysozoa</taxon>
        <taxon>Arthropoda</taxon>
        <taxon>Chelicerata</taxon>
        <taxon>Merostomata</taxon>
        <taxon>Xiphosura</taxon>
        <taxon>Limulidae</taxon>
        <taxon>Limulus</taxon>
    </lineage>
</organism>
<feature type="region of interest" description="Disordered" evidence="3">
    <location>
        <begin position="2542"/>
        <end position="2581"/>
    </location>
</feature>
<dbReference type="RefSeq" id="XP_022249851.1">
    <property type="nucleotide sequence ID" value="XM_022394143.1"/>
</dbReference>
<feature type="compositionally biased region" description="Polar residues" evidence="3">
    <location>
        <begin position="2706"/>
        <end position="2737"/>
    </location>
</feature>
<feature type="compositionally biased region" description="Polar residues" evidence="3">
    <location>
        <begin position="3033"/>
        <end position="3059"/>
    </location>
</feature>
<dbReference type="SUPFAM" id="SSF48371">
    <property type="entry name" value="ARM repeat"/>
    <property type="match status" value="1"/>
</dbReference>
<feature type="compositionally biased region" description="Basic and acidic residues" evidence="3">
    <location>
        <begin position="1975"/>
        <end position="1988"/>
    </location>
</feature>
<feature type="region of interest" description="Disordered" evidence="3">
    <location>
        <begin position="1736"/>
        <end position="1801"/>
    </location>
</feature>
<dbReference type="InterPro" id="IPR000225">
    <property type="entry name" value="Armadillo"/>
</dbReference>
<evidence type="ECO:0000256" key="1">
    <source>
        <dbReference type="ARBA" id="ARBA00009051"/>
    </source>
</evidence>
<feature type="region of interest" description="Disordered" evidence="3">
    <location>
        <begin position="232"/>
        <end position="255"/>
    </location>
</feature>
<feature type="compositionally biased region" description="Polar residues" evidence="3">
    <location>
        <begin position="3005"/>
        <end position="3017"/>
    </location>
</feature>
<feature type="compositionally biased region" description="Polar residues" evidence="3">
    <location>
        <begin position="2839"/>
        <end position="2870"/>
    </location>
</feature>
<keyword evidence="2" id="KW-0879">Wnt signaling pathway</keyword>
<evidence type="ECO:0000313" key="4">
    <source>
        <dbReference type="Proteomes" id="UP000694941"/>
    </source>
</evidence>
<dbReference type="InterPro" id="IPR011989">
    <property type="entry name" value="ARM-like"/>
</dbReference>
<reference evidence="5" key="1">
    <citation type="submission" date="2025-08" db="UniProtKB">
        <authorList>
            <consortium name="RefSeq"/>
        </authorList>
    </citation>
    <scope>IDENTIFICATION</scope>
    <source>
        <tissue evidence="5">Muscle</tissue>
    </source>
</reference>
<feature type="compositionally biased region" description="Low complexity" evidence="3">
    <location>
        <begin position="1438"/>
        <end position="1448"/>
    </location>
</feature>
<dbReference type="Pfam" id="PF05923">
    <property type="entry name" value="APC_r"/>
    <property type="match status" value="6"/>
</dbReference>
<dbReference type="Gene3D" id="1.25.10.10">
    <property type="entry name" value="Leucine-rich Repeat Variant"/>
    <property type="match status" value="1"/>
</dbReference>
<protein>
    <submittedName>
        <fullName evidence="5">Adenomatous polyposis coli protein-like isoform X1</fullName>
    </submittedName>
</protein>
<feature type="compositionally biased region" description="Low complexity" evidence="3">
    <location>
        <begin position="2546"/>
        <end position="2560"/>
    </location>
</feature>
<name>A0ABM1T1U5_LIMPO</name>
<feature type="region of interest" description="Disordered" evidence="3">
    <location>
        <begin position="1093"/>
        <end position="1146"/>
    </location>
</feature>
<feature type="compositionally biased region" description="Basic and acidic residues" evidence="3">
    <location>
        <begin position="2694"/>
        <end position="2703"/>
    </location>
</feature>
<comment type="similarity">
    <text evidence="1">Belongs to the adenomatous polyposis coli (APC) family.</text>
</comment>
<feature type="region of interest" description="Disordered" evidence="3">
    <location>
        <begin position="1"/>
        <end position="22"/>
    </location>
</feature>
<feature type="compositionally biased region" description="Polar residues" evidence="3">
    <location>
        <begin position="2882"/>
        <end position="2935"/>
    </location>
</feature>
<evidence type="ECO:0000256" key="3">
    <source>
        <dbReference type="SAM" id="MobiDB-lite"/>
    </source>
</evidence>
<feature type="compositionally biased region" description="Polar residues" evidence="3">
    <location>
        <begin position="237"/>
        <end position="246"/>
    </location>
</feature>
<feature type="compositionally biased region" description="Low complexity" evidence="3">
    <location>
        <begin position="1685"/>
        <end position="1699"/>
    </location>
</feature>
<feature type="compositionally biased region" description="Basic and acidic residues" evidence="3">
    <location>
        <begin position="1995"/>
        <end position="2049"/>
    </location>
</feature>
<dbReference type="Pfam" id="PF18797">
    <property type="entry name" value="APC_rep"/>
    <property type="match status" value="1"/>
</dbReference>
<evidence type="ECO:0000313" key="5">
    <source>
        <dbReference type="RefSeq" id="XP_022249851.1"/>
    </source>
</evidence>
<dbReference type="PANTHER" id="PTHR12607">
    <property type="entry name" value="ADENOMATOUS POLYPOSIS COLI PROTEIN FAMILY"/>
    <property type="match status" value="1"/>
</dbReference>
<dbReference type="InterPro" id="IPR026818">
    <property type="entry name" value="Apc_fam"/>
</dbReference>
<dbReference type="PANTHER" id="PTHR12607:SF12">
    <property type="entry name" value="APC-LIKE, ISOFORM A-RELATED"/>
    <property type="match status" value="1"/>
</dbReference>
<dbReference type="Proteomes" id="UP000694941">
    <property type="component" value="Unplaced"/>
</dbReference>
<feature type="compositionally biased region" description="Basic and acidic residues" evidence="3">
    <location>
        <begin position="1756"/>
        <end position="1766"/>
    </location>
</feature>
<dbReference type="Pfam" id="PF00514">
    <property type="entry name" value="Arm"/>
    <property type="match status" value="1"/>
</dbReference>
<feature type="region of interest" description="Disordered" evidence="3">
    <location>
        <begin position="1681"/>
        <end position="1703"/>
    </location>
</feature>
<feature type="compositionally biased region" description="Low complexity" evidence="3">
    <location>
        <begin position="2816"/>
        <end position="2827"/>
    </location>
</feature>
<sequence>MAENKTRIGLAHQQNSSDNGEPCEGLVPCGKMTVHDESNSRLCLEDDTAEILSQEQMKAFEQSRGKIPETGKNQQPQDGECSYKHPTCIRISQEQRSGLIDHLDVETGRECCAATAEAEQCILNSSFSLVARCSTPPVPSGGHTISEDQSHLIFLLYQLEQKRSCLLNELQQERFEDQALLAQKKNTTTHFQEISSTSGLAENKHHNVWSPQVFPGKKMVKRQEVKTDNLHLVGPSLPQTTVSTQENPEDCNDNKVVTNTEEPPTSAMQEQQSENFRSTTQRLVSTFQTVHNSAETNTLNVNESGPVSWNDSSNNLSSIYHGDWPIDRVMWNSGPTNVGDNSSLGAGLNQETSSLMSFSSTASTTPVTARRYPPQQLGTKVEMVYNLLSMLGAQNKEDMSRKLLLMSGSRESCVAMRQTGCLPLLVQLLHGNEKDASSSEQDTNIIRQTVRQTRKQASQALHNIVHSHPDDKRGRREARVLRLLEQIREYCDHLRDIEANIANRSTYEDSNQHPGPAIAALMKLSFDEEHRHAMCQLGGLHAIAELIQVDHEIHGNTSDTYCVTLRRYAGMALTNLTFGDGTNKALLCSKKAFIHALVAQLHSPCEDLRQVTASVLRNLSWRADAISKQTLREAGSVTTLMKAAIEANKESTLKSILSALWNLSAHCSSNKAEICAIDGALAFLVSTLTYKSPSKVLAIIENGGGILRNISSHIAVREDYRIILRKHNCLQILLQHLKSPSLTVVSNACGTLWNLSARCAEDQRALWEMGAVGMLRNLVHSKHKMISMGSSAALKNLLSSKPPGMCLTSSTSSDGSQCRSGTDKMPSLHVRKMRALEAELDQSLSETYDNLDSPKASPTYPSQLDGKFLFDPNSQNSSSPQHFISIPGRMYHSVAGQISTANPVPRSESHDSLGSCQSEPIHRTGRSEDFSPFRKDRFYPVLSGRNSGAQWSEQAHSRTDHIKISHPLENSGQLYNPKSHSFVLSSSGDRVETPVPSVENEIHNVNGRSGPLCAERRTCWEGSPSVTESEPGTSTSCRKIPQYTNLVQKMESVNIEDDSSRDQVIDYSLKYSDENINISVKPPQINQVKDIAKQKREQQVVRPYPTRGSSDTGAAAIKPGGSLQDSSGGERIHCSPHLSPLNVKNSDGSKGVVCKDFSEMNLDSPDQPTDFSQKYRENLEETDSYEEMPPVSPKVKSFRDRRKQPSINDDSLKIYCTEGTPLNFSTASSLTDLHDLPDAESTAVKLPRKVDSESVNQQSVDQDELKKTHKKSIIEEKATLEKKTTVCQNDKEVKTVTFGEKVNYAEETPLMFSRSSSLGSLSSFDQHSIQDDRSSIVSDFSRRASEVVSPSELPDSPSQTMPSTPPPATKPAVFNFPNKHVIPCSETITFSKPTFSSACNIPSTFQQNQQEEDEVSTEKDVKTFAVEGTPAEFSRATSLSSLTIDDSLPASRQEPREEQITETIGNSCKSAESITKNFIITPQQSPDETFDYQDLASAEEKKEKCDDEDTCEVSEEDILAACISSGMPNNNSLNCRNNTRLHSRMNNLGTSVSQPKLSNIPIKSTNARLSHHVANIPKPLVPSGAAQSLEKTSDKTTNLYSAQQRFGEDSFKVYNTEDTPLNLSHATSLSDISGISAVCDSDKKSSHSLNLSNSDNQSDSSALCDDNDNILLQCIQSGMPTPQPSLSSTAVSSVSVESSPTRAKSKLPHILVKNLKSSYITKPQASSSEMIHQVSHPIPPKSVKPKHSHCCLNNRPHVDRNEEKHTFPYSSHSPKRSSVKPSKNSESYSESHTKSPFCDSPRVYMVEGTPVTFSRNESLSSLSTEECEVDKVVNDSDTQHDKSDLAGTARPVDRMPKLSSKSIIPVSLKQKSSTSEIIPVTNNLEPHSLLISKEKQEIRDGVPQSTTKQNCILPSKKSSDIQEVHQELKTTFHVEGTPVCFSRNSSLSSLSVESFEETSCSEQALLDACITSGMPKDKSVNNRSDRGFKSSLHSVENRGHKTSKNYKEEKHKKTEQNIKEMQCKKDEKETSTMDEKGKEDEYAQEKEQSDIPSQTTLNNVYGVTKVEKNNIFQEQRKTDILKVEACLNILENSTDFQSEAQKIVEKVEAEVQDDLTQSSISCMSDLDNAKPPSIFIDLGSLSMASSGFSDIVPSCSRNGDLAKEDFTMNNKGSKKHKIRNMPETVRRALCVNSDASKTQAYIESGQNKMALLTDSSDSLSMKGSTISEVLENVDPPSFMDMSLTGSCTSLNSISSDVLENRSQSTNEVYCTKESSIFDRLNAAASVAQVYSRELNTIMTGSMKSSCNSEIIDHVKPPSFYQDIAEVTAEDITEFECDNIVSDIELDDDLPKDDMDTHVLSTETLKAPQLHSLQDEQDGSTENLTYVLDECESMSLDKETLVDDSSDQKLNSDHSISKVEAEALKVNATLVVCTLNEMQDGQVTVDEVEFQDNMLEDETLSLVSNDSEEELDANDKEPLEHTVLKGPRIIRPINKETIRQMKEKKVIMSQQKLPKVTKTLLPAKSPRAVCSSSNIEKDSNCSLLAKPTSTTSPSVRPTRTSALRATQKNGLQSSPEPPFLPTKTNLIQTLSNPEQAKNCFSKEPNEEESTVQKDLKTISSTTQENEAKKECQPDAEVPKPRPLVKQGTFTKEKPTQNAPQISPTSSTNEPQVASSKPETLDNTNRCQWKGTRSQETSKTKEEGTCKYASSSLDKQIQSSGSSRTKSVAKSNVNKQSVNRPVGSKSFVSRSSSASSRYSRSTLSTYSTSNGSLSSSSSSGTLSLHTNVPRKGREATSKIASIWKKTDVGVKPAERKNSLGSRNSSWSSSRQKYERSPSFPCRTQSSGSMIPTTPALSKSSTYEKLSSENKPVSYSPEPAAGGSRKNQNMQSAFLSGNIKTPSKLKTSFQTSSMNSSDEVTHQQIVTEGTKVKSTSGGSFLRRLSRQQTTNLPICKGGEEQTGNVGEKSVKSPFYSPPNSPHHSRSLGVSLLPTRVGRKVSDIDQRHQGFSSHSDSTAGPTSAVVPPFNYIPSPTRVAQQRSVPEKIQQNSNTTKKVTSQKNSVLNVEKEPVVGDKCRIVTAV</sequence>
<feature type="compositionally biased region" description="Low complexity" evidence="3">
    <location>
        <begin position="2742"/>
        <end position="2782"/>
    </location>
</feature>
<feature type="region of interest" description="Disordered" evidence="3">
    <location>
        <begin position="59"/>
        <end position="80"/>
    </location>
</feature>
<feature type="compositionally biased region" description="Polar residues" evidence="3">
    <location>
        <begin position="2562"/>
        <end position="2573"/>
    </location>
</feature>
<keyword evidence="4" id="KW-1185">Reference proteome</keyword>
<feature type="region of interest" description="Disordered" evidence="3">
    <location>
        <begin position="900"/>
        <end position="929"/>
    </location>
</feature>
<feature type="compositionally biased region" description="Polar residues" evidence="3">
    <location>
        <begin position="1779"/>
        <end position="1790"/>
    </location>
</feature>
<dbReference type="InterPro" id="IPR016024">
    <property type="entry name" value="ARM-type_fold"/>
</dbReference>
<feature type="region of interest" description="Disordered" evidence="3">
    <location>
        <begin position="3003"/>
        <end position="3059"/>
    </location>
</feature>
<dbReference type="InterPro" id="IPR009223">
    <property type="entry name" value="APC_rpt"/>
</dbReference>
<feature type="compositionally biased region" description="Polar residues" evidence="3">
    <location>
        <begin position="2654"/>
        <end position="2693"/>
    </location>
</feature>
<feature type="region of interest" description="Disordered" evidence="3">
    <location>
        <begin position="1438"/>
        <end position="1463"/>
    </location>
</feature>
<feature type="region of interest" description="Disordered" evidence="3">
    <location>
        <begin position="1179"/>
        <end position="1204"/>
    </location>
</feature>
<feature type="compositionally biased region" description="Basic and acidic residues" evidence="3">
    <location>
        <begin position="920"/>
        <end position="929"/>
    </location>
</feature>
<feature type="region of interest" description="Disordered" evidence="3">
    <location>
        <begin position="1975"/>
        <end position="2053"/>
    </location>
</feature>
<feature type="region of interest" description="Disordered" evidence="3">
    <location>
        <begin position="2596"/>
        <end position="2615"/>
    </location>
</feature>
<dbReference type="InterPro" id="IPR041257">
    <property type="entry name" value="APC_rep"/>
</dbReference>
<feature type="compositionally biased region" description="Basic and acidic residues" evidence="3">
    <location>
        <begin position="2802"/>
        <end position="2815"/>
    </location>
</feature>
<gene>
    <name evidence="5" type="primary">LOC106466181</name>
</gene>
<feature type="region of interest" description="Disordered" evidence="3">
    <location>
        <begin position="2620"/>
        <end position="2985"/>
    </location>
</feature>
<evidence type="ECO:0000256" key="2">
    <source>
        <dbReference type="ARBA" id="ARBA00022687"/>
    </source>
</evidence>